<name>J9FRK2_9ZZZZ</name>
<dbReference type="AlphaFoldDB" id="J9FRK2"/>
<accession>J9FRK2</accession>
<comment type="caution">
    <text evidence="1">The sequence shown here is derived from an EMBL/GenBank/DDBJ whole genome shotgun (WGS) entry which is preliminary data.</text>
</comment>
<evidence type="ECO:0000313" key="1">
    <source>
        <dbReference type="EMBL" id="EJW97113.1"/>
    </source>
</evidence>
<proteinExistence type="predicted"/>
<organism evidence="1">
    <name type="scientific">gut metagenome</name>
    <dbReference type="NCBI Taxonomy" id="749906"/>
    <lineage>
        <taxon>unclassified sequences</taxon>
        <taxon>metagenomes</taxon>
        <taxon>organismal metagenomes</taxon>
    </lineage>
</organism>
<dbReference type="EMBL" id="AMCI01004936">
    <property type="protein sequence ID" value="EJW97113.1"/>
    <property type="molecule type" value="Genomic_DNA"/>
</dbReference>
<reference evidence="1" key="1">
    <citation type="journal article" date="2012" name="PLoS ONE">
        <title>Gene sets for utilization of primary and secondary nutrition supplies in the distal gut of endangered iberian lynx.</title>
        <authorList>
            <person name="Alcaide M."/>
            <person name="Messina E."/>
            <person name="Richter M."/>
            <person name="Bargiela R."/>
            <person name="Peplies J."/>
            <person name="Huws S.A."/>
            <person name="Newbold C.J."/>
            <person name="Golyshin P.N."/>
            <person name="Simon M.A."/>
            <person name="Lopez G."/>
            <person name="Yakimov M.M."/>
            <person name="Ferrer M."/>
        </authorList>
    </citation>
    <scope>NUCLEOTIDE SEQUENCE</scope>
</reference>
<protein>
    <submittedName>
        <fullName evidence="1">Uncharacterized protein</fullName>
    </submittedName>
</protein>
<gene>
    <name evidence="1" type="ORF">EVA_14780</name>
</gene>
<sequence>MSFSYCLLLMSIHFLPKRGFTKKQPLYFTCNPVLRPAIPYTY</sequence>